<dbReference type="Pfam" id="PF07980">
    <property type="entry name" value="SusD_RagB"/>
    <property type="match status" value="1"/>
</dbReference>
<dbReference type="Pfam" id="PF14322">
    <property type="entry name" value="SusD-like_3"/>
    <property type="match status" value="1"/>
</dbReference>
<dbReference type="InterPro" id="IPR011990">
    <property type="entry name" value="TPR-like_helical_dom_sf"/>
</dbReference>
<evidence type="ECO:0000313" key="9">
    <source>
        <dbReference type="Proteomes" id="UP001501508"/>
    </source>
</evidence>
<comment type="caution">
    <text evidence="8">The sequence shown here is derived from an EMBL/GenBank/DDBJ whole genome shotgun (WGS) entry which is preliminary data.</text>
</comment>
<organism evidence="8 9">
    <name type="scientific">Ravibacter arvi</name>
    <dbReference type="NCBI Taxonomy" id="2051041"/>
    <lineage>
        <taxon>Bacteria</taxon>
        <taxon>Pseudomonadati</taxon>
        <taxon>Bacteroidota</taxon>
        <taxon>Cytophagia</taxon>
        <taxon>Cytophagales</taxon>
        <taxon>Spirosomataceae</taxon>
        <taxon>Ravibacter</taxon>
    </lineage>
</organism>
<evidence type="ECO:0000256" key="1">
    <source>
        <dbReference type="ARBA" id="ARBA00004442"/>
    </source>
</evidence>
<keyword evidence="3" id="KW-0732">Signal</keyword>
<name>A0ABP8LVB5_9BACT</name>
<comment type="similarity">
    <text evidence="2">Belongs to the SusD family.</text>
</comment>
<keyword evidence="5" id="KW-0998">Cell outer membrane</keyword>
<sequence>MVMALFASCSDFLDIESPTTVRTDAYFKSTSDFTSAVSGVYNGLRSYYGNFYEVAELPSDNAQINGYNLGVAPLDQLTWITSTASIQNRWTISYALVARANVVEARLTNFEMEKALKDQYLGEVRFIRALMYFNLVQFFGDVPLVVKEITSENEAYSYKRSPVAEIYAQVERDLLSAVELLPDAYNAANAGRITKGAARSLLGKVYVTNKQFDKAVPVLKSVVASDQYKLLPQYASVFDIANKNNAEMVFAVQYLGGTGFSEGSNFSILFAPFGSGTEITSGGIPASANGGTLDLFNAFEAGDLRKPVSIAFWPTTDSLYYTRKFLDKPVASNEGKNDWPVIRYSDVLLLLSEAYNETGTVSDALPLINAVRKRAGLANLSGLDQAALRSAIQHERRVELCFEGHRWFDLLRTGTMLSTMRAYKEKYIKYGGYLVPNYEVTDAKVRFPVPFRELSLNPELGQNDGY</sequence>
<feature type="domain" description="SusD-like N-terminal" evidence="7">
    <location>
        <begin position="11"/>
        <end position="206"/>
    </location>
</feature>
<proteinExistence type="inferred from homology"/>
<dbReference type="InterPro" id="IPR033985">
    <property type="entry name" value="SusD-like_N"/>
</dbReference>
<comment type="subcellular location">
    <subcellularLocation>
        <location evidence="1">Cell outer membrane</location>
    </subcellularLocation>
</comment>
<dbReference type="Gene3D" id="1.25.40.390">
    <property type="match status" value="1"/>
</dbReference>
<evidence type="ECO:0000256" key="5">
    <source>
        <dbReference type="ARBA" id="ARBA00023237"/>
    </source>
</evidence>
<evidence type="ECO:0000256" key="2">
    <source>
        <dbReference type="ARBA" id="ARBA00006275"/>
    </source>
</evidence>
<dbReference type="Proteomes" id="UP001501508">
    <property type="component" value="Unassembled WGS sequence"/>
</dbReference>
<dbReference type="InterPro" id="IPR012944">
    <property type="entry name" value="SusD_RagB_dom"/>
</dbReference>
<evidence type="ECO:0000259" key="6">
    <source>
        <dbReference type="Pfam" id="PF07980"/>
    </source>
</evidence>
<accession>A0ABP8LVB5</accession>
<gene>
    <name evidence="8" type="ORF">GCM10023091_16100</name>
</gene>
<dbReference type="CDD" id="cd08977">
    <property type="entry name" value="SusD"/>
    <property type="match status" value="1"/>
</dbReference>
<evidence type="ECO:0000256" key="4">
    <source>
        <dbReference type="ARBA" id="ARBA00023136"/>
    </source>
</evidence>
<evidence type="ECO:0000256" key="3">
    <source>
        <dbReference type="ARBA" id="ARBA00022729"/>
    </source>
</evidence>
<evidence type="ECO:0000259" key="7">
    <source>
        <dbReference type="Pfam" id="PF14322"/>
    </source>
</evidence>
<reference evidence="9" key="1">
    <citation type="journal article" date="2019" name="Int. J. Syst. Evol. Microbiol.">
        <title>The Global Catalogue of Microorganisms (GCM) 10K type strain sequencing project: providing services to taxonomists for standard genome sequencing and annotation.</title>
        <authorList>
            <consortium name="The Broad Institute Genomics Platform"/>
            <consortium name="The Broad Institute Genome Sequencing Center for Infectious Disease"/>
            <person name="Wu L."/>
            <person name="Ma J."/>
        </authorList>
    </citation>
    <scope>NUCLEOTIDE SEQUENCE [LARGE SCALE GENOMIC DNA]</scope>
    <source>
        <strain evidence="9">JCM 31920</strain>
    </source>
</reference>
<dbReference type="SUPFAM" id="SSF48452">
    <property type="entry name" value="TPR-like"/>
    <property type="match status" value="1"/>
</dbReference>
<protein>
    <submittedName>
        <fullName evidence="8">RagB/SusD family nutrient uptake outer membrane protein</fullName>
    </submittedName>
</protein>
<dbReference type="EMBL" id="BAABEY010000018">
    <property type="protein sequence ID" value="GAA4437225.1"/>
    <property type="molecule type" value="Genomic_DNA"/>
</dbReference>
<evidence type="ECO:0000313" key="8">
    <source>
        <dbReference type="EMBL" id="GAA4437225.1"/>
    </source>
</evidence>
<feature type="domain" description="RagB/SusD" evidence="6">
    <location>
        <begin position="313"/>
        <end position="466"/>
    </location>
</feature>
<keyword evidence="4" id="KW-0472">Membrane</keyword>
<keyword evidence="9" id="KW-1185">Reference proteome</keyword>